<keyword evidence="8" id="KW-1185">Reference proteome</keyword>
<feature type="transmembrane region" description="Helical" evidence="6">
    <location>
        <begin position="14"/>
        <end position="36"/>
    </location>
</feature>
<proteinExistence type="predicted"/>
<evidence type="ECO:0000313" key="7">
    <source>
        <dbReference type="EMBL" id="PKU79135.1"/>
    </source>
</evidence>
<evidence type="ECO:0000256" key="4">
    <source>
        <dbReference type="ARBA" id="ARBA00023065"/>
    </source>
</evidence>
<evidence type="ECO:0000256" key="1">
    <source>
        <dbReference type="ARBA" id="ARBA00022448"/>
    </source>
</evidence>
<evidence type="ECO:0000256" key="2">
    <source>
        <dbReference type="ARBA" id="ARBA00022538"/>
    </source>
</evidence>
<dbReference type="Proteomes" id="UP000233837">
    <property type="component" value="Unassembled WGS sequence"/>
</dbReference>
<keyword evidence="1" id="KW-0813">Transport</keyword>
<dbReference type="PANTHER" id="PTHR32468:SF81">
    <property type="entry name" value="CATION_H(+) ANTIPORTER 19"/>
    <property type="match status" value="1"/>
</dbReference>
<gene>
    <name evidence="7" type="primary">CHX19</name>
    <name evidence="7" type="ORF">MA16_Dca000479</name>
</gene>
<feature type="compositionally biased region" description="Low complexity" evidence="5">
    <location>
        <begin position="132"/>
        <end position="149"/>
    </location>
</feature>
<keyword evidence="2" id="KW-0633">Potassium transport</keyword>
<evidence type="ECO:0000256" key="5">
    <source>
        <dbReference type="SAM" id="MobiDB-lite"/>
    </source>
</evidence>
<keyword evidence="6" id="KW-0812">Transmembrane</keyword>
<dbReference type="GO" id="GO:0098662">
    <property type="term" value="P:inorganic cation transmembrane transport"/>
    <property type="evidence" value="ECO:0007669"/>
    <property type="project" value="TreeGrafter"/>
</dbReference>
<evidence type="ECO:0000313" key="8">
    <source>
        <dbReference type="Proteomes" id="UP000233837"/>
    </source>
</evidence>
<keyword evidence="6" id="KW-0472">Membrane</keyword>
<accession>A0A2I0WTZ4</accession>
<keyword evidence="3" id="KW-0630">Potassium</keyword>
<keyword evidence="4" id="KW-0406">Ion transport</keyword>
<dbReference type="GO" id="GO:0006885">
    <property type="term" value="P:regulation of pH"/>
    <property type="evidence" value="ECO:0007669"/>
    <property type="project" value="TreeGrafter"/>
</dbReference>
<sequence>METNQLQVLNDETFAIMVMMTLFTTFITTPIMIGIYKPTRKAAPYKHRKIERDDTDSELRILACFYGSRNIPTLINLIESSRGTRRRGGTVYAMHLMELSEHPSAIFMVHKAVATASPSGTKRKIAQSATRSSSHSKLISSLAASPSGQ</sequence>
<dbReference type="InterPro" id="IPR050794">
    <property type="entry name" value="CPA2_transporter"/>
</dbReference>
<dbReference type="AlphaFoldDB" id="A0A2I0WTZ4"/>
<evidence type="ECO:0000256" key="3">
    <source>
        <dbReference type="ARBA" id="ARBA00022958"/>
    </source>
</evidence>
<reference evidence="7 8" key="2">
    <citation type="journal article" date="2017" name="Nature">
        <title>The Apostasia genome and the evolution of orchids.</title>
        <authorList>
            <person name="Zhang G.Q."/>
            <person name="Liu K.W."/>
            <person name="Li Z."/>
            <person name="Lohaus R."/>
            <person name="Hsiao Y.Y."/>
            <person name="Niu S.C."/>
            <person name="Wang J.Y."/>
            <person name="Lin Y.C."/>
            <person name="Xu Q."/>
            <person name="Chen L.J."/>
            <person name="Yoshida K."/>
            <person name="Fujiwara S."/>
            <person name="Wang Z.W."/>
            <person name="Zhang Y.Q."/>
            <person name="Mitsuda N."/>
            <person name="Wang M."/>
            <person name="Liu G.H."/>
            <person name="Pecoraro L."/>
            <person name="Huang H.X."/>
            <person name="Xiao X.J."/>
            <person name="Lin M."/>
            <person name="Wu X.Y."/>
            <person name="Wu W.L."/>
            <person name="Chen Y.Y."/>
            <person name="Chang S.B."/>
            <person name="Sakamoto S."/>
            <person name="Ohme-Takagi M."/>
            <person name="Yagi M."/>
            <person name="Zeng S.J."/>
            <person name="Shen C.Y."/>
            <person name="Yeh C.M."/>
            <person name="Luo Y.B."/>
            <person name="Tsai W.C."/>
            <person name="Van de Peer Y."/>
            <person name="Liu Z.J."/>
        </authorList>
    </citation>
    <scope>NUCLEOTIDE SEQUENCE [LARGE SCALE GENOMIC DNA]</scope>
    <source>
        <tissue evidence="7">The whole plant</tissue>
    </source>
</reference>
<name>A0A2I0WTZ4_9ASPA</name>
<keyword evidence="6" id="KW-1133">Transmembrane helix</keyword>
<protein>
    <submittedName>
        <fullName evidence="7">Cation/H(+) antiporter 19</fullName>
    </submittedName>
</protein>
<feature type="region of interest" description="Disordered" evidence="5">
    <location>
        <begin position="119"/>
        <end position="149"/>
    </location>
</feature>
<dbReference type="EMBL" id="KZ502442">
    <property type="protein sequence ID" value="PKU79135.1"/>
    <property type="molecule type" value="Genomic_DNA"/>
</dbReference>
<dbReference type="PANTHER" id="PTHR32468">
    <property type="entry name" value="CATION/H + ANTIPORTER"/>
    <property type="match status" value="1"/>
</dbReference>
<evidence type="ECO:0000256" key="6">
    <source>
        <dbReference type="SAM" id="Phobius"/>
    </source>
</evidence>
<organism evidence="7 8">
    <name type="scientific">Dendrobium catenatum</name>
    <dbReference type="NCBI Taxonomy" id="906689"/>
    <lineage>
        <taxon>Eukaryota</taxon>
        <taxon>Viridiplantae</taxon>
        <taxon>Streptophyta</taxon>
        <taxon>Embryophyta</taxon>
        <taxon>Tracheophyta</taxon>
        <taxon>Spermatophyta</taxon>
        <taxon>Magnoliopsida</taxon>
        <taxon>Liliopsida</taxon>
        <taxon>Asparagales</taxon>
        <taxon>Orchidaceae</taxon>
        <taxon>Epidendroideae</taxon>
        <taxon>Malaxideae</taxon>
        <taxon>Dendrobiinae</taxon>
        <taxon>Dendrobium</taxon>
    </lineage>
</organism>
<reference evidence="7 8" key="1">
    <citation type="journal article" date="2016" name="Sci. Rep.">
        <title>The Dendrobium catenatum Lindl. genome sequence provides insights into polysaccharide synthase, floral development and adaptive evolution.</title>
        <authorList>
            <person name="Zhang G.Q."/>
            <person name="Xu Q."/>
            <person name="Bian C."/>
            <person name="Tsai W.C."/>
            <person name="Yeh C.M."/>
            <person name="Liu K.W."/>
            <person name="Yoshida K."/>
            <person name="Zhang L.S."/>
            <person name="Chang S.B."/>
            <person name="Chen F."/>
            <person name="Shi Y."/>
            <person name="Su Y.Y."/>
            <person name="Zhang Y.Q."/>
            <person name="Chen L.J."/>
            <person name="Yin Y."/>
            <person name="Lin M."/>
            <person name="Huang H."/>
            <person name="Deng H."/>
            <person name="Wang Z.W."/>
            <person name="Zhu S.L."/>
            <person name="Zhao X."/>
            <person name="Deng C."/>
            <person name="Niu S.C."/>
            <person name="Huang J."/>
            <person name="Wang M."/>
            <person name="Liu G.H."/>
            <person name="Yang H.J."/>
            <person name="Xiao X.J."/>
            <person name="Hsiao Y.Y."/>
            <person name="Wu W.L."/>
            <person name="Chen Y.Y."/>
            <person name="Mitsuda N."/>
            <person name="Ohme-Takagi M."/>
            <person name="Luo Y.B."/>
            <person name="Van de Peer Y."/>
            <person name="Liu Z.J."/>
        </authorList>
    </citation>
    <scope>NUCLEOTIDE SEQUENCE [LARGE SCALE GENOMIC DNA]</scope>
    <source>
        <tissue evidence="7">The whole plant</tissue>
    </source>
</reference>
<dbReference type="GO" id="GO:0012505">
    <property type="term" value="C:endomembrane system"/>
    <property type="evidence" value="ECO:0007669"/>
    <property type="project" value="TreeGrafter"/>
</dbReference>
<dbReference type="GO" id="GO:0006813">
    <property type="term" value="P:potassium ion transport"/>
    <property type="evidence" value="ECO:0007669"/>
    <property type="project" value="UniProtKB-KW"/>
</dbReference>